<dbReference type="InterPro" id="IPR018247">
    <property type="entry name" value="EF_Hand_1_Ca_BS"/>
</dbReference>
<dbReference type="EMBL" id="KB096457">
    <property type="protein sequence ID" value="ESO04613.1"/>
    <property type="molecule type" value="Genomic_DNA"/>
</dbReference>
<dbReference type="PANTHER" id="PTHR23055:SF60">
    <property type="entry name" value="CALAXIN"/>
    <property type="match status" value="1"/>
</dbReference>
<reference evidence="5 7" key="2">
    <citation type="journal article" date="2013" name="Nature">
        <title>Insights into bilaterian evolution from three spiralian genomes.</title>
        <authorList>
            <person name="Simakov O."/>
            <person name="Marletaz F."/>
            <person name="Cho S.J."/>
            <person name="Edsinger-Gonzales E."/>
            <person name="Havlak P."/>
            <person name="Hellsten U."/>
            <person name="Kuo D.H."/>
            <person name="Larsson T."/>
            <person name="Lv J."/>
            <person name="Arendt D."/>
            <person name="Savage R."/>
            <person name="Osoegawa K."/>
            <person name="de Jong P."/>
            <person name="Grimwood J."/>
            <person name="Chapman J.A."/>
            <person name="Shapiro H."/>
            <person name="Aerts A."/>
            <person name="Otillar R.P."/>
            <person name="Terry A.Y."/>
            <person name="Boore J.L."/>
            <person name="Grigoriev I.V."/>
            <person name="Lindberg D.R."/>
            <person name="Seaver E.C."/>
            <person name="Weisblat D.A."/>
            <person name="Putnam N.H."/>
            <person name="Rokhsar D.S."/>
        </authorList>
    </citation>
    <scope>NUCLEOTIDE SEQUENCE</scope>
</reference>
<dbReference type="InterPro" id="IPR028846">
    <property type="entry name" value="Recoverin"/>
</dbReference>
<dbReference type="STRING" id="6412.T1G3I7"/>
<dbReference type="EMBL" id="AMQM01004147">
    <property type="status" value="NOT_ANNOTATED_CDS"/>
    <property type="molecule type" value="Genomic_DNA"/>
</dbReference>
<organism evidence="6 7">
    <name type="scientific">Helobdella robusta</name>
    <name type="common">Californian leech</name>
    <dbReference type="NCBI Taxonomy" id="6412"/>
    <lineage>
        <taxon>Eukaryota</taxon>
        <taxon>Metazoa</taxon>
        <taxon>Spiralia</taxon>
        <taxon>Lophotrochozoa</taxon>
        <taxon>Annelida</taxon>
        <taxon>Clitellata</taxon>
        <taxon>Hirudinea</taxon>
        <taxon>Rhynchobdellida</taxon>
        <taxon>Glossiphoniidae</taxon>
        <taxon>Helobdella</taxon>
    </lineage>
</organism>
<evidence type="ECO:0000256" key="2">
    <source>
        <dbReference type="ARBA" id="ARBA00022737"/>
    </source>
</evidence>
<reference evidence="6" key="3">
    <citation type="submission" date="2015-06" db="UniProtKB">
        <authorList>
            <consortium name="EnsemblMetazoa"/>
        </authorList>
    </citation>
    <scope>IDENTIFICATION</scope>
</reference>
<evidence type="ECO:0000256" key="1">
    <source>
        <dbReference type="ARBA" id="ARBA00022723"/>
    </source>
</evidence>
<dbReference type="OMA" id="YINVKEW"/>
<keyword evidence="1" id="KW-0479">Metal-binding</keyword>
<evidence type="ECO:0000259" key="4">
    <source>
        <dbReference type="PROSITE" id="PS50222"/>
    </source>
</evidence>
<evidence type="ECO:0000256" key="3">
    <source>
        <dbReference type="ARBA" id="ARBA00022837"/>
    </source>
</evidence>
<dbReference type="InterPro" id="IPR011992">
    <property type="entry name" value="EF-hand-dom_pair"/>
</dbReference>
<dbReference type="Pfam" id="PF13499">
    <property type="entry name" value="EF-hand_7"/>
    <property type="match status" value="1"/>
</dbReference>
<dbReference type="GeneID" id="20215635"/>
<proteinExistence type="predicted"/>
<feature type="domain" description="EF-hand" evidence="4">
    <location>
        <begin position="36"/>
        <end position="71"/>
    </location>
</feature>
<dbReference type="PRINTS" id="PR00450">
    <property type="entry name" value="RECOVERIN"/>
</dbReference>
<dbReference type="Gene3D" id="1.10.238.10">
    <property type="entry name" value="EF-hand"/>
    <property type="match status" value="1"/>
</dbReference>
<protein>
    <recommendedName>
        <fullName evidence="4">EF-hand domain-containing protein</fullName>
    </recommendedName>
</protein>
<dbReference type="InParanoid" id="T1G3I7"/>
<gene>
    <name evidence="6" type="primary">20215635</name>
    <name evidence="5" type="ORF">HELRODRAFT_79024</name>
</gene>
<keyword evidence="2" id="KW-0677">Repeat</keyword>
<dbReference type="EnsemblMetazoa" id="HelroT79024">
    <property type="protein sequence ID" value="HelroP79024"/>
    <property type="gene ID" value="HelroG79024"/>
</dbReference>
<keyword evidence="3" id="KW-0106">Calcium</keyword>
<dbReference type="InterPro" id="IPR002048">
    <property type="entry name" value="EF_hand_dom"/>
</dbReference>
<keyword evidence="7" id="KW-1185">Reference proteome</keyword>
<dbReference type="RefSeq" id="XP_009017192.1">
    <property type="nucleotide sequence ID" value="XM_009018944.1"/>
</dbReference>
<accession>T1G3I7</accession>
<dbReference type="KEGG" id="hro:HELRODRAFT_79024"/>
<dbReference type="PROSITE" id="PS00018">
    <property type="entry name" value="EF_HAND_1"/>
    <property type="match status" value="1"/>
</dbReference>
<dbReference type="HOGENOM" id="CLU_061288_3_2_1"/>
<dbReference type="OrthoDB" id="191686at2759"/>
<name>T1G3I7_HELRO</name>
<evidence type="ECO:0000313" key="7">
    <source>
        <dbReference type="Proteomes" id="UP000015101"/>
    </source>
</evidence>
<feature type="domain" description="EF-hand" evidence="4">
    <location>
        <begin position="72"/>
        <end position="107"/>
    </location>
</feature>
<dbReference type="SMART" id="SM00054">
    <property type="entry name" value="EFh"/>
    <property type="match status" value="2"/>
</dbReference>
<dbReference type="PANTHER" id="PTHR23055">
    <property type="entry name" value="CALCIUM BINDING PROTEINS"/>
    <property type="match status" value="1"/>
</dbReference>
<dbReference type="GO" id="GO:0005509">
    <property type="term" value="F:calcium ion binding"/>
    <property type="evidence" value="ECO:0000318"/>
    <property type="project" value="GO_Central"/>
</dbReference>
<dbReference type="SUPFAM" id="SSF47473">
    <property type="entry name" value="EF-hand"/>
    <property type="match status" value="1"/>
</dbReference>
<evidence type="ECO:0000313" key="6">
    <source>
        <dbReference type="EnsemblMetazoa" id="HelroP79024"/>
    </source>
</evidence>
<dbReference type="CTD" id="20215635"/>
<dbReference type="eggNOG" id="KOG0044">
    <property type="taxonomic scope" value="Eukaryota"/>
</dbReference>
<reference evidence="7" key="1">
    <citation type="submission" date="2012-12" db="EMBL/GenBank/DDBJ databases">
        <authorList>
            <person name="Hellsten U."/>
            <person name="Grimwood J."/>
            <person name="Chapman J.A."/>
            <person name="Shapiro H."/>
            <person name="Aerts A."/>
            <person name="Otillar R.P."/>
            <person name="Terry A.Y."/>
            <person name="Boore J.L."/>
            <person name="Simakov O."/>
            <person name="Marletaz F."/>
            <person name="Cho S.-J."/>
            <person name="Edsinger-Gonzales E."/>
            <person name="Havlak P."/>
            <person name="Kuo D.-H."/>
            <person name="Larsson T."/>
            <person name="Lv J."/>
            <person name="Arendt D."/>
            <person name="Savage R."/>
            <person name="Osoegawa K."/>
            <person name="de Jong P."/>
            <person name="Lindberg D.R."/>
            <person name="Seaver E.C."/>
            <person name="Weisblat D.A."/>
            <person name="Putnam N.H."/>
            <person name="Grigoriev I.V."/>
            <person name="Rokhsar D.S."/>
        </authorList>
    </citation>
    <scope>NUCLEOTIDE SEQUENCE</scope>
</reference>
<sequence>KVEIENLVNLHKSLSARTKLDKMKFREFLYSHFNLTDDLIMDRIFKAFDKNNEGYVAVDSWLRGLSIFIRGSTDEHISFCFDLYDLNNDGYISKDEVYTLLKKSVVRQISDEDPEDATKELVDLVIKKLVGWLV</sequence>
<dbReference type="Proteomes" id="UP000015101">
    <property type="component" value="Unassembled WGS sequence"/>
</dbReference>
<dbReference type="AlphaFoldDB" id="T1G3I7"/>
<dbReference type="PROSITE" id="PS50222">
    <property type="entry name" value="EF_HAND_2"/>
    <property type="match status" value="2"/>
</dbReference>
<evidence type="ECO:0000313" key="5">
    <source>
        <dbReference type="EMBL" id="ESO04613.1"/>
    </source>
</evidence>
<dbReference type="GO" id="GO:0009966">
    <property type="term" value="P:regulation of signal transduction"/>
    <property type="evidence" value="ECO:0000318"/>
    <property type="project" value="GO_Central"/>
</dbReference>